<reference evidence="1 2" key="1">
    <citation type="submission" date="2014-12" db="EMBL/GenBank/DDBJ databases">
        <title>Draft genome sequences of 29 type strains of Enterococci.</title>
        <authorList>
            <person name="Zhong Z."/>
            <person name="Sun Z."/>
            <person name="Liu W."/>
            <person name="Zhang W."/>
            <person name="Zhang H."/>
        </authorList>
    </citation>
    <scope>NUCLEOTIDE SEQUENCE [LARGE SCALE GENOMIC DNA]</scope>
    <source>
        <strain evidence="1 2">DSM 17122</strain>
    </source>
</reference>
<dbReference type="EMBL" id="JXKQ01000007">
    <property type="protein sequence ID" value="OJG45272.1"/>
    <property type="molecule type" value="Genomic_DNA"/>
</dbReference>
<organism evidence="1 2">
    <name type="scientific">Enterococcus hermanniensis</name>
    <dbReference type="NCBI Taxonomy" id="249189"/>
    <lineage>
        <taxon>Bacteria</taxon>
        <taxon>Bacillati</taxon>
        <taxon>Bacillota</taxon>
        <taxon>Bacilli</taxon>
        <taxon>Lactobacillales</taxon>
        <taxon>Enterococcaceae</taxon>
        <taxon>Enterococcus</taxon>
    </lineage>
</organism>
<protein>
    <submittedName>
        <fullName evidence="1">Uncharacterized protein</fullName>
    </submittedName>
</protein>
<gene>
    <name evidence="1" type="ORF">RV04_GL002320</name>
</gene>
<sequence>MYFENEVGKVCIENNYVYVELEMYTIKITPKIEDKENRELFLKNEFEAHVELLEKSIE</sequence>
<accession>A0A1L8TMC4</accession>
<dbReference type="RefSeq" id="WP_169818203.1">
    <property type="nucleotide sequence ID" value="NZ_JBHSHK010000008.1"/>
</dbReference>
<proteinExistence type="predicted"/>
<comment type="caution">
    <text evidence="1">The sequence shown here is derived from an EMBL/GenBank/DDBJ whole genome shotgun (WGS) entry which is preliminary data.</text>
</comment>
<keyword evidence="2" id="KW-1185">Reference proteome</keyword>
<name>A0A1L8TMC4_9ENTE</name>
<evidence type="ECO:0000313" key="1">
    <source>
        <dbReference type="EMBL" id="OJG45272.1"/>
    </source>
</evidence>
<evidence type="ECO:0000313" key="2">
    <source>
        <dbReference type="Proteomes" id="UP000182077"/>
    </source>
</evidence>
<dbReference type="Proteomes" id="UP000182077">
    <property type="component" value="Unassembled WGS sequence"/>
</dbReference>
<dbReference type="AlphaFoldDB" id="A0A1L8TMC4"/>